<keyword evidence="2" id="KW-0539">Nucleus</keyword>
<comment type="subcellular location">
    <subcellularLocation>
        <location evidence="1">Nucleus</location>
    </subcellularLocation>
</comment>
<dbReference type="Proteomes" id="UP001488838">
    <property type="component" value="Unassembled WGS sequence"/>
</dbReference>
<accession>A0AAW0H2A6</accession>
<dbReference type="PANTHER" id="PTHR13900:SF0">
    <property type="entry name" value="TRANSCRIPTION INITIATION FACTOR TFIID SUBUNIT 1"/>
    <property type="match status" value="1"/>
</dbReference>
<dbReference type="GO" id="GO:0005669">
    <property type="term" value="C:transcription factor TFIID complex"/>
    <property type="evidence" value="ECO:0007669"/>
    <property type="project" value="InterPro"/>
</dbReference>
<reference evidence="5 6" key="1">
    <citation type="journal article" date="2023" name="bioRxiv">
        <title>Conserved and derived expression patterns and positive selection on dental genes reveal complex evolutionary context of ever-growing rodent molars.</title>
        <authorList>
            <person name="Calamari Z.T."/>
            <person name="Song A."/>
            <person name="Cohen E."/>
            <person name="Akter M."/>
            <person name="Roy R.D."/>
            <person name="Hallikas O."/>
            <person name="Christensen M.M."/>
            <person name="Li P."/>
            <person name="Marangoni P."/>
            <person name="Jernvall J."/>
            <person name="Klein O.D."/>
        </authorList>
    </citation>
    <scope>NUCLEOTIDE SEQUENCE [LARGE SCALE GENOMIC DNA]</scope>
    <source>
        <strain evidence="5">V071</strain>
    </source>
</reference>
<evidence type="ECO:0000313" key="5">
    <source>
        <dbReference type="EMBL" id="KAK7795440.1"/>
    </source>
</evidence>
<organism evidence="5 6">
    <name type="scientific">Myodes glareolus</name>
    <name type="common">Bank vole</name>
    <name type="synonym">Clethrionomys glareolus</name>
    <dbReference type="NCBI Taxonomy" id="447135"/>
    <lineage>
        <taxon>Eukaryota</taxon>
        <taxon>Metazoa</taxon>
        <taxon>Chordata</taxon>
        <taxon>Craniata</taxon>
        <taxon>Vertebrata</taxon>
        <taxon>Euteleostomi</taxon>
        <taxon>Mammalia</taxon>
        <taxon>Eutheria</taxon>
        <taxon>Euarchontoglires</taxon>
        <taxon>Glires</taxon>
        <taxon>Rodentia</taxon>
        <taxon>Myomorpha</taxon>
        <taxon>Muroidea</taxon>
        <taxon>Cricetidae</taxon>
        <taxon>Arvicolinae</taxon>
        <taxon>Myodes</taxon>
    </lineage>
</organism>
<dbReference type="GO" id="GO:0017025">
    <property type="term" value="F:TBP-class protein binding"/>
    <property type="evidence" value="ECO:0007669"/>
    <property type="project" value="InterPro"/>
</dbReference>
<evidence type="ECO:0000256" key="3">
    <source>
        <dbReference type="SAM" id="MobiDB-lite"/>
    </source>
</evidence>
<dbReference type="Pfam" id="PF12157">
    <property type="entry name" value="DUF3591"/>
    <property type="match status" value="1"/>
</dbReference>
<evidence type="ECO:0000259" key="4">
    <source>
        <dbReference type="Pfam" id="PF12157"/>
    </source>
</evidence>
<dbReference type="GO" id="GO:0016251">
    <property type="term" value="F:RNA polymerase II general transcription initiation factor activity"/>
    <property type="evidence" value="ECO:0007669"/>
    <property type="project" value="InterPro"/>
</dbReference>
<sequence>MMAPVESKFSQSAGDTDKVMDTKPRVAEWRYGPARLWYDMLGVSEDGSGFDYGFKMRKTEHEPTVKGKMMTKLRKLEESNNIDLLADENFLMVTQLHWEDDIIWDGEDVKHKGTKPQRASLAGWLPSSMTRNAMAYNVQQGFTATLDDDKPWYSIFPIDNEDLVYGRWEDNIIWDAQAMPRILEPPVLTLDPNDENLILEIPDEKEEATSNSPSKENKKESSLKKSRILLGKTGVIKEEPQQNMSQPEVKDPWNLSNDEYYYPKQQGLRGTFGGNIIQHSIPAVELRQPFFPTHMGPIKLRQFHRPPLKKYSFGALSQPGPHSVQPLLKHIKKKAKMREQERQASGGGEMFFMRTPQDLTGKDGDLILAEYSEENGPNLEKILVPQIANMERLFIAIHLLFWALFILDNYCR</sequence>
<protein>
    <recommendedName>
        <fullName evidence="4">Transcription initiation factor TFIID subunit 1 histone acetyltransferase domain-containing protein</fullName>
    </recommendedName>
</protein>
<comment type="caution">
    <text evidence="5">The sequence shown here is derived from an EMBL/GenBank/DDBJ whole genome shotgun (WGS) entry which is preliminary data.</text>
</comment>
<keyword evidence="6" id="KW-1185">Reference proteome</keyword>
<feature type="region of interest" description="Disordered" evidence="3">
    <location>
        <begin position="202"/>
        <end position="223"/>
    </location>
</feature>
<dbReference type="EMBL" id="JBBHLL010002376">
    <property type="protein sequence ID" value="KAK7795440.1"/>
    <property type="molecule type" value="Genomic_DNA"/>
</dbReference>
<evidence type="ECO:0000256" key="2">
    <source>
        <dbReference type="ARBA" id="ARBA00023242"/>
    </source>
</evidence>
<evidence type="ECO:0000313" key="6">
    <source>
        <dbReference type="Proteomes" id="UP001488838"/>
    </source>
</evidence>
<feature type="domain" description="Transcription initiation factor TFIID subunit 1 histone acetyltransferase" evidence="4">
    <location>
        <begin position="253"/>
        <end position="380"/>
    </location>
</feature>
<dbReference type="PANTHER" id="PTHR13900">
    <property type="entry name" value="TRANSCRIPTION INITIATION FACTOR TFIID"/>
    <property type="match status" value="1"/>
</dbReference>
<dbReference type="InterPro" id="IPR022591">
    <property type="entry name" value="TAF1_HAT_dom"/>
</dbReference>
<dbReference type="GO" id="GO:0004402">
    <property type="term" value="F:histone acetyltransferase activity"/>
    <property type="evidence" value="ECO:0007669"/>
    <property type="project" value="InterPro"/>
</dbReference>
<evidence type="ECO:0000256" key="1">
    <source>
        <dbReference type="ARBA" id="ARBA00004123"/>
    </source>
</evidence>
<dbReference type="AlphaFoldDB" id="A0AAW0H2A6"/>
<gene>
    <name evidence="5" type="ORF">U0070_019674</name>
</gene>
<dbReference type="GO" id="GO:0051123">
    <property type="term" value="P:RNA polymerase II preinitiation complex assembly"/>
    <property type="evidence" value="ECO:0007669"/>
    <property type="project" value="TreeGrafter"/>
</dbReference>
<name>A0AAW0H2A6_MYOGA</name>
<dbReference type="InterPro" id="IPR040240">
    <property type="entry name" value="TAF1"/>
</dbReference>
<proteinExistence type="predicted"/>